<dbReference type="EMBL" id="JAMFTQ010000009">
    <property type="protein sequence ID" value="MCP1388138.1"/>
    <property type="molecule type" value="Genomic_DNA"/>
</dbReference>
<organism evidence="2 3">
    <name type="scientific">Corynebacterium stercoris</name>
    <dbReference type="NCBI Taxonomy" id="2943490"/>
    <lineage>
        <taxon>Bacteria</taxon>
        <taxon>Bacillati</taxon>
        <taxon>Actinomycetota</taxon>
        <taxon>Actinomycetes</taxon>
        <taxon>Mycobacteriales</taxon>
        <taxon>Corynebacteriaceae</taxon>
        <taxon>Corynebacterium</taxon>
    </lineage>
</organism>
<dbReference type="RefSeq" id="WP_253578320.1">
    <property type="nucleotide sequence ID" value="NZ_JAMFTQ010000009.1"/>
</dbReference>
<name>A0ABT1G4Z8_9CORY</name>
<evidence type="ECO:0008006" key="4">
    <source>
        <dbReference type="Google" id="ProtNLM"/>
    </source>
</evidence>
<sequence>MARSKVAAAACAALVAMGCVAGVGTQPANAVHVEPAYLRKRTALAVVHPDGRVSISPTAEEPRPALSLAKLYLGYWVLYNGTEEEKAQVEEMVSTSSDRIAGRLDRKYPQAIDEIADDFDLTKTARGTHWGNSRTSARDVATFISSIVWDPVAKPLFAGMADQADIAADGFFQGFGTARLKNVKGSKMGWSDDRAGATASVSWGEIGDETFAVAALTSGTAYQNTVDTRVGIAMVEDTPSKEKYSRPTSSR</sequence>
<comment type="caution">
    <text evidence="2">The sequence shown here is derived from an EMBL/GenBank/DDBJ whole genome shotgun (WGS) entry which is preliminary data.</text>
</comment>
<reference evidence="2" key="1">
    <citation type="submission" date="2022-05" db="EMBL/GenBank/DDBJ databases">
        <title>Corynebacterium sp. TA-R-1 sp. nov., isolated from human feces.</title>
        <authorList>
            <person name="Shamsuzzaman M."/>
            <person name="Dahal R.H."/>
        </authorList>
    </citation>
    <scope>NUCLEOTIDE SEQUENCE</scope>
    <source>
        <strain evidence="2">TA-R-1</strain>
    </source>
</reference>
<gene>
    <name evidence="2" type="ORF">M5J20_08050</name>
</gene>
<feature type="signal peptide" evidence="1">
    <location>
        <begin position="1"/>
        <end position="21"/>
    </location>
</feature>
<feature type="chain" id="PRO_5046780998" description="Serine hydrolase" evidence="1">
    <location>
        <begin position="22"/>
        <end position="251"/>
    </location>
</feature>
<evidence type="ECO:0000313" key="3">
    <source>
        <dbReference type="Proteomes" id="UP001204000"/>
    </source>
</evidence>
<evidence type="ECO:0000313" key="2">
    <source>
        <dbReference type="EMBL" id="MCP1388138.1"/>
    </source>
</evidence>
<dbReference type="Proteomes" id="UP001204000">
    <property type="component" value="Unassembled WGS sequence"/>
</dbReference>
<dbReference type="SUPFAM" id="SSF56601">
    <property type="entry name" value="beta-lactamase/transpeptidase-like"/>
    <property type="match status" value="1"/>
</dbReference>
<keyword evidence="1" id="KW-0732">Signal</keyword>
<evidence type="ECO:0000256" key="1">
    <source>
        <dbReference type="SAM" id="SignalP"/>
    </source>
</evidence>
<proteinExistence type="predicted"/>
<keyword evidence="3" id="KW-1185">Reference proteome</keyword>
<dbReference type="PROSITE" id="PS51257">
    <property type="entry name" value="PROKAR_LIPOPROTEIN"/>
    <property type="match status" value="1"/>
</dbReference>
<accession>A0ABT1G4Z8</accession>
<protein>
    <recommendedName>
        <fullName evidence="4">Serine hydrolase</fullName>
    </recommendedName>
</protein>
<dbReference type="Gene3D" id="3.40.710.10">
    <property type="entry name" value="DD-peptidase/beta-lactamase superfamily"/>
    <property type="match status" value="1"/>
</dbReference>
<dbReference type="InterPro" id="IPR012338">
    <property type="entry name" value="Beta-lactam/transpept-like"/>
</dbReference>